<feature type="transmembrane region" description="Helical" evidence="7">
    <location>
        <begin position="383"/>
        <end position="405"/>
    </location>
</feature>
<evidence type="ECO:0000256" key="6">
    <source>
        <dbReference type="ARBA" id="ARBA00038076"/>
    </source>
</evidence>
<dbReference type="RefSeq" id="WP_232594221.1">
    <property type="nucleotide sequence ID" value="NZ_BSPD01000033.1"/>
</dbReference>
<organism evidence="10 11">
    <name type="scientific">Marinibactrum halimedae</name>
    <dbReference type="NCBI Taxonomy" id="1444977"/>
    <lineage>
        <taxon>Bacteria</taxon>
        <taxon>Pseudomonadati</taxon>
        <taxon>Pseudomonadota</taxon>
        <taxon>Gammaproteobacteria</taxon>
        <taxon>Cellvibrionales</taxon>
        <taxon>Cellvibrionaceae</taxon>
        <taxon>Marinibactrum</taxon>
    </lineage>
</organism>
<feature type="transmembrane region" description="Helical" evidence="7">
    <location>
        <begin position="292"/>
        <end position="321"/>
    </location>
</feature>
<dbReference type="GO" id="GO:0005886">
    <property type="term" value="C:plasma membrane"/>
    <property type="evidence" value="ECO:0007669"/>
    <property type="project" value="UniProtKB-SubCell"/>
</dbReference>
<evidence type="ECO:0000256" key="4">
    <source>
        <dbReference type="ARBA" id="ARBA00022989"/>
    </source>
</evidence>
<reference evidence="10 11" key="1">
    <citation type="journal article" date="2014" name="Int. J. Syst. Evol. Microbiol.">
        <title>Complete genome sequence of Corynebacterium casei LMG S-19264T (=DSM 44701T), isolated from a smear-ripened cheese.</title>
        <authorList>
            <consortium name="US DOE Joint Genome Institute (JGI-PGF)"/>
            <person name="Walter F."/>
            <person name="Albersmeier A."/>
            <person name="Kalinowski J."/>
            <person name="Ruckert C."/>
        </authorList>
    </citation>
    <scope>NUCLEOTIDE SEQUENCE [LARGE SCALE GENOMIC DNA]</scope>
    <source>
        <strain evidence="10 11">NBRC 110095</strain>
    </source>
</reference>
<dbReference type="PANTHER" id="PTHR30572:SF4">
    <property type="entry name" value="ABC TRANSPORTER PERMEASE YTRF"/>
    <property type="match status" value="1"/>
</dbReference>
<evidence type="ECO:0000256" key="2">
    <source>
        <dbReference type="ARBA" id="ARBA00022475"/>
    </source>
</evidence>
<feature type="domain" description="ABC3 transporter permease C-terminal" evidence="8">
    <location>
        <begin position="301"/>
        <end position="412"/>
    </location>
</feature>
<dbReference type="InterPro" id="IPR025857">
    <property type="entry name" value="MacB_PCD"/>
</dbReference>
<keyword evidence="4 7" id="KW-1133">Transmembrane helix</keyword>
<dbReference type="PANTHER" id="PTHR30572">
    <property type="entry name" value="MEMBRANE COMPONENT OF TRANSPORTER-RELATED"/>
    <property type="match status" value="1"/>
</dbReference>
<dbReference type="Pfam" id="PF12704">
    <property type="entry name" value="MacB_PCD"/>
    <property type="match status" value="1"/>
</dbReference>
<evidence type="ECO:0000256" key="1">
    <source>
        <dbReference type="ARBA" id="ARBA00004651"/>
    </source>
</evidence>
<keyword evidence="11" id="KW-1185">Reference proteome</keyword>
<evidence type="ECO:0000256" key="7">
    <source>
        <dbReference type="SAM" id="Phobius"/>
    </source>
</evidence>
<evidence type="ECO:0000256" key="3">
    <source>
        <dbReference type="ARBA" id="ARBA00022692"/>
    </source>
</evidence>
<dbReference type="EMBL" id="BSPD01000033">
    <property type="protein sequence ID" value="GLS25658.1"/>
    <property type="molecule type" value="Genomic_DNA"/>
</dbReference>
<feature type="domain" description="MacB-like periplasmic core" evidence="9">
    <location>
        <begin position="70"/>
        <end position="250"/>
    </location>
</feature>
<comment type="subcellular location">
    <subcellularLocation>
        <location evidence="1">Cell membrane</location>
        <topology evidence="1">Multi-pass membrane protein</topology>
    </subcellularLocation>
</comment>
<evidence type="ECO:0000259" key="9">
    <source>
        <dbReference type="Pfam" id="PF12704"/>
    </source>
</evidence>
<evidence type="ECO:0000256" key="5">
    <source>
        <dbReference type="ARBA" id="ARBA00023136"/>
    </source>
</evidence>
<proteinExistence type="inferred from homology"/>
<dbReference type="AlphaFoldDB" id="A0AA37T383"/>
<comment type="similarity">
    <text evidence="6">Belongs to the ABC-4 integral membrane protein family.</text>
</comment>
<dbReference type="Pfam" id="PF02687">
    <property type="entry name" value="FtsX"/>
    <property type="match status" value="1"/>
</dbReference>
<sequence>MTSPQESLSMNKQGFSWSVGPISRSLLKNPVSAILIILQVALTLSIVSNSLFIIDARIEKMNRPTGVVEDELLFVHPLYLGEKQDRLFQRDEDLAALRALPGVKSVMQINASPLGGSNNSNTICESEIESTSTCHTDASLFMGGGKVIQSYGLTLLEGREFFEEEIEDGRLMGGLKTSTLIITKALAEALFPGESAIGKVVYMSEKAQTIVGVVERLQRPGALIDDDEFEFSAILPMKPSSYAPLVVRAEAESIPELASTVKSVLEAENSGRLINHVITMKEQRKQGYGDDFAMTLILSLTIVLLVIVTALGITGLVSFSVGSRTKQIGIRRALGARKVDVLCHFLLENGLIVIVGIILGFALSYVLNQQLMTFYELSKLEGVFVLASALLVLMIAQLATFFPALKASRISPAIATRTV</sequence>
<feature type="transmembrane region" description="Helical" evidence="7">
    <location>
        <begin position="33"/>
        <end position="54"/>
    </location>
</feature>
<evidence type="ECO:0000313" key="10">
    <source>
        <dbReference type="EMBL" id="GLS25658.1"/>
    </source>
</evidence>
<evidence type="ECO:0000259" key="8">
    <source>
        <dbReference type="Pfam" id="PF02687"/>
    </source>
</evidence>
<keyword evidence="3 7" id="KW-0812">Transmembrane</keyword>
<evidence type="ECO:0000313" key="11">
    <source>
        <dbReference type="Proteomes" id="UP001156870"/>
    </source>
</evidence>
<feature type="transmembrane region" description="Helical" evidence="7">
    <location>
        <begin position="341"/>
        <end position="363"/>
    </location>
</feature>
<dbReference type="GO" id="GO:0022857">
    <property type="term" value="F:transmembrane transporter activity"/>
    <property type="evidence" value="ECO:0007669"/>
    <property type="project" value="TreeGrafter"/>
</dbReference>
<dbReference type="InterPro" id="IPR003838">
    <property type="entry name" value="ABC3_permease_C"/>
</dbReference>
<dbReference type="Proteomes" id="UP001156870">
    <property type="component" value="Unassembled WGS sequence"/>
</dbReference>
<gene>
    <name evidence="10" type="ORF">GCM10007877_13720</name>
</gene>
<accession>A0AA37T383</accession>
<protein>
    <submittedName>
        <fullName evidence="10">ABC transporter permease</fullName>
    </submittedName>
</protein>
<keyword evidence="5 7" id="KW-0472">Membrane</keyword>
<name>A0AA37T383_9GAMM</name>
<keyword evidence="2" id="KW-1003">Cell membrane</keyword>
<dbReference type="InterPro" id="IPR050250">
    <property type="entry name" value="Macrolide_Exporter_MacB"/>
</dbReference>
<comment type="caution">
    <text evidence="10">The sequence shown here is derived from an EMBL/GenBank/DDBJ whole genome shotgun (WGS) entry which is preliminary data.</text>
</comment>